<gene>
    <name evidence="1" type="ORF">D5086_029232</name>
</gene>
<protein>
    <submittedName>
        <fullName evidence="1">Uncharacterized protein</fullName>
    </submittedName>
</protein>
<sequence length="259" mass="29865">MAWKGKPNSVNHKVVASEKCISPRMVKPVLTMNHHHHYPFVYNVKTGSHKVFANHLCMAHQHRMLKSRSRNLEKCLPCVLKKYVVLELICGHVRDKDSIIPASEWNYNDTASFCKGFFGVEPRPNWITAEFGGHDIKRVLRRFGSNFIIFNGLRDPWRAHHVDLRFATSEDPKWLQDVRKGEDVLATRNIEPYRPIGLVKRSTLATRSIEPYFDGLVQLPIMSDIWAYEPGCFDSILKILKNKNSFLFSNHEAVLSLLA</sequence>
<proteinExistence type="predicted"/>
<evidence type="ECO:0000313" key="2">
    <source>
        <dbReference type="Proteomes" id="UP000309997"/>
    </source>
</evidence>
<evidence type="ECO:0000313" key="1">
    <source>
        <dbReference type="EMBL" id="KAL3569342.1"/>
    </source>
</evidence>
<accession>A0ACC4AT01</accession>
<dbReference type="EMBL" id="RCHU02000016">
    <property type="protein sequence ID" value="KAL3569342.1"/>
    <property type="molecule type" value="Genomic_DNA"/>
</dbReference>
<comment type="caution">
    <text evidence="1">The sequence shown here is derived from an EMBL/GenBank/DDBJ whole genome shotgun (WGS) entry which is preliminary data.</text>
</comment>
<keyword evidence="2" id="KW-1185">Reference proteome</keyword>
<dbReference type="Proteomes" id="UP000309997">
    <property type="component" value="Unassembled WGS sequence"/>
</dbReference>
<organism evidence="1 2">
    <name type="scientific">Populus alba</name>
    <name type="common">White poplar</name>
    <dbReference type="NCBI Taxonomy" id="43335"/>
    <lineage>
        <taxon>Eukaryota</taxon>
        <taxon>Viridiplantae</taxon>
        <taxon>Streptophyta</taxon>
        <taxon>Embryophyta</taxon>
        <taxon>Tracheophyta</taxon>
        <taxon>Spermatophyta</taxon>
        <taxon>Magnoliopsida</taxon>
        <taxon>eudicotyledons</taxon>
        <taxon>Gunneridae</taxon>
        <taxon>Pentapetalae</taxon>
        <taxon>rosids</taxon>
        <taxon>fabids</taxon>
        <taxon>Malpighiales</taxon>
        <taxon>Salicaceae</taxon>
        <taxon>Saliceae</taxon>
        <taxon>Populus</taxon>
    </lineage>
</organism>
<name>A0ACC4AT01_POPAL</name>
<reference evidence="1 2" key="1">
    <citation type="journal article" date="2024" name="Plant Biotechnol. J.">
        <title>Genome and CRISPR/Cas9 system of a widespread forest tree (Populus alba) in the world.</title>
        <authorList>
            <person name="Liu Y.J."/>
            <person name="Jiang P.F."/>
            <person name="Han X.M."/>
            <person name="Li X.Y."/>
            <person name="Wang H.M."/>
            <person name="Wang Y.J."/>
            <person name="Wang X.X."/>
            <person name="Zeng Q.Y."/>
        </authorList>
    </citation>
    <scope>NUCLEOTIDE SEQUENCE [LARGE SCALE GENOMIC DNA]</scope>
    <source>
        <strain evidence="2">cv. PAL-ZL1</strain>
    </source>
</reference>